<keyword evidence="4" id="KW-0472">Membrane</keyword>
<dbReference type="Pfam" id="PF13181">
    <property type="entry name" value="TPR_8"/>
    <property type="match status" value="1"/>
</dbReference>
<evidence type="ECO:0000256" key="2">
    <source>
        <dbReference type="ARBA" id="ARBA00022803"/>
    </source>
</evidence>
<feature type="transmembrane region" description="Helical" evidence="4">
    <location>
        <begin position="151"/>
        <end position="169"/>
    </location>
</feature>
<proteinExistence type="predicted"/>
<evidence type="ECO:0000313" key="5">
    <source>
        <dbReference type="EMBL" id="KAA8474827.1"/>
    </source>
</evidence>
<protein>
    <submittedName>
        <fullName evidence="5">Tetratricopeptide repeat protein</fullName>
    </submittedName>
</protein>
<name>A0A5M9GLZ4_9SPHI</name>
<dbReference type="PANTHER" id="PTHR44858:SF1">
    <property type="entry name" value="UDP-N-ACETYLGLUCOSAMINE--PEPTIDE N-ACETYLGLUCOSAMINYLTRANSFERASE SPINDLY-RELATED"/>
    <property type="match status" value="1"/>
</dbReference>
<feature type="transmembrane region" description="Helical" evidence="4">
    <location>
        <begin position="32"/>
        <end position="55"/>
    </location>
</feature>
<keyword evidence="4" id="KW-0812">Transmembrane</keyword>
<feature type="repeat" description="TPR" evidence="3">
    <location>
        <begin position="269"/>
        <end position="302"/>
    </location>
</feature>
<dbReference type="OrthoDB" id="9785181at2"/>
<keyword evidence="1" id="KW-0677">Repeat</keyword>
<feature type="repeat" description="TPR" evidence="3">
    <location>
        <begin position="371"/>
        <end position="404"/>
    </location>
</feature>
<keyword evidence="6" id="KW-1185">Reference proteome</keyword>
<sequence length="429" mass="48221">MFRANGHCCIELVSMSFSDNKLTIFTIAMPPIVFPLILLLFFGLLFLAMILSTVVHELGHAIPLLLFTRRKVCIYLGSYGNTKEGFWVRLGRLNIWMCYNLLRWRKGMCISEEGELPGNVALLYTVSGPAASVIVGAFASFMVFSYDAHGAVKLFGVIFDAFAIFQLFVNLKPNAQITLDDGNVIGSDGTQFSNLFAVMTLPRRLALAIKAFNEKKFEEIAPLLDEVMKTRHRSVRVYKLVFYLYAQAGAFDKAEEVYEILRAKSKPEPVEDAVYAYILLKKGRYDESLKCYNKLIDNDPDNTGYLNNRGFLLSLIGEYQQSIADLDKAIEIQPDLAYALNNRGYAKIKQGKLQDGFEDVMSSLKLDGNNGWAYQTLGIYYLRKGEPDNAFEQFQKAKELEPGLEDIDSLIAEAKAAIKEGPDCRDAVQ</sequence>
<accession>A0A5M9GLZ4</accession>
<dbReference type="SMART" id="SM00028">
    <property type="entry name" value="TPR"/>
    <property type="match status" value="4"/>
</dbReference>
<keyword evidence="2 3" id="KW-0802">TPR repeat</keyword>
<feature type="repeat" description="TPR" evidence="3">
    <location>
        <begin position="303"/>
        <end position="336"/>
    </location>
</feature>
<evidence type="ECO:0000256" key="1">
    <source>
        <dbReference type="ARBA" id="ARBA00022737"/>
    </source>
</evidence>
<dbReference type="InterPro" id="IPR011990">
    <property type="entry name" value="TPR-like_helical_dom_sf"/>
</dbReference>
<feature type="transmembrane region" description="Helical" evidence="4">
    <location>
        <begin position="121"/>
        <end position="144"/>
    </location>
</feature>
<dbReference type="PANTHER" id="PTHR44858">
    <property type="entry name" value="TETRATRICOPEPTIDE REPEAT PROTEIN 6"/>
    <property type="match status" value="1"/>
</dbReference>
<comment type="caution">
    <text evidence="5">The sequence shown here is derived from an EMBL/GenBank/DDBJ whole genome shotgun (WGS) entry which is preliminary data.</text>
</comment>
<evidence type="ECO:0000313" key="6">
    <source>
        <dbReference type="Proteomes" id="UP000322918"/>
    </source>
</evidence>
<dbReference type="AlphaFoldDB" id="A0A5M9GLZ4"/>
<organism evidence="5 6">
    <name type="scientific">Arcticibacter tournemirensis</name>
    <dbReference type="NCBI Taxonomy" id="699437"/>
    <lineage>
        <taxon>Bacteria</taxon>
        <taxon>Pseudomonadati</taxon>
        <taxon>Bacteroidota</taxon>
        <taxon>Sphingobacteriia</taxon>
        <taxon>Sphingobacteriales</taxon>
        <taxon>Sphingobacteriaceae</taxon>
        <taxon>Arcticibacter</taxon>
    </lineage>
</organism>
<dbReference type="InterPro" id="IPR019734">
    <property type="entry name" value="TPR_rpt"/>
</dbReference>
<gene>
    <name evidence="5" type="ORF">F1649_21890</name>
</gene>
<dbReference type="Gene3D" id="1.25.40.10">
    <property type="entry name" value="Tetratricopeptide repeat domain"/>
    <property type="match status" value="1"/>
</dbReference>
<dbReference type="InterPro" id="IPR050498">
    <property type="entry name" value="Ycf3"/>
</dbReference>
<evidence type="ECO:0000256" key="3">
    <source>
        <dbReference type="PROSITE-ProRule" id="PRU00339"/>
    </source>
</evidence>
<dbReference type="Pfam" id="PF13414">
    <property type="entry name" value="TPR_11"/>
    <property type="match status" value="2"/>
</dbReference>
<dbReference type="EMBL" id="VWNE01000057">
    <property type="protein sequence ID" value="KAA8474827.1"/>
    <property type="molecule type" value="Genomic_DNA"/>
</dbReference>
<keyword evidence="4" id="KW-1133">Transmembrane helix</keyword>
<evidence type="ECO:0000256" key="4">
    <source>
        <dbReference type="SAM" id="Phobius"/>
    </source>
</evidence>
<reference evidence="5 6" key="1">
    <citation type="submission" date="2019-09" db="EMBL/GenBank/DDBJ databases">
        <title>Pararcticibacter amylolyticus gen. nov., sp. nov., isolated from a rottenly hemp rope, and reclassification of Pedobacter tournemirensis as Pararcticibacter tournemirensis comb. nov.</title>
        <authorList>
            <person name="Cai Y."/>
        </authorList>
    </citation>
    <scope>NUCLEOTIDE SEQUENCE [LARGE SCALE GENOMIC DNA]</scope>
    <source>
        <strain evidence="5 6">TF5-37.2-LB10</strain>
    </source>
</reference>
<dbReference type="PROSITE" id="PS50005">
    <property type="entry name" value="TPR"/>
    <property type="match status" value="3"/>
</dbReference>
<dbReference type="SUPFAM" id="SSF48452">
    <property type="entry name" value="TPR-like"/>
    <property type="match status" value="2"/>
</dbReference>
<dbReference type="Proteomes" id="UP000322918">
    <property type="component" value="Unassembled WGS sequence"/>
</dbReference>